<dbReference type="Proteomes" id="UP000070186">
    <property type="component" value="Unassembled WGS sequence"/>
</dbReference>
<comment type="caution">
    <text evidence="1">The sequence shown here is derived from an EMBL/GenBank/DDBJ whole genome shotgun (WGS) entry which is preliminary data.</text>
</comment>
<accession>A0A133XIU3</accession>
<dbReference type="STRING" id="281362.AT959_09060"/>
<proteinExistence type="predicted"/>
<evidence type="ECO:0000313" key="1">
    <source>
        <dbReference type="EMBL" id="KXB30859.1"/>
    </source>
</evidence>
<sequence>MSNLTQGDRVFHPNQKGWGLGKVLNVTPDSIDVFFVGTGAKRLSQSFVQLEIAEGTAAKHRLLDNLIETSQIGSVDFVTPAMAIERFLAIHPDGFSAPSFVKEEREASVRAHQFAVQLLGESEISELIAEGRYQDVCDRARHIESVTNLLTKGEKTAFYSALETPMNQKTFSIGLAAYLYGTDSEEDRFKAFTRVLDLLGINRWPYATLFGFIRFPQEKAFIKPTVIQNVAKAFCWRIIYKAEPNWRTYAAVLRLYNHLRTSLVEEGLMPRDMIDMQSFIWSIGQK</sequence>
<organism evidence="1 2">
    <name type="scientific">Dechloromonas denitrificans</name>
    <dbReference type="NCBI Taxonomy" id="281362"/>
    <lineage>
        <taxon>Bacteria</taxon>
        <taxon>Pseudomonadati</taxon>
        <taxon>Pseudomonadota</taxon>
        <taxon>Betaproteobacteria</taxon>
        <taxon>Rhodocyclales</taxon>
        <taxon>Azonexaceae</taxon>
        <taxon>Dechloromonas</taxon>
    </lineage>
</organism>
<evidence type="ECO:0000313" key="2">
    <source>
        <dbReference type="Proteomes" id="UP000070186"/>
    </source>
</evidence>
<protein>
    <recommendedName>
        <fullName evidence="3">DUF3553 domain-containing protein</fullName>
    </recommendedName>
</protein>
<dbReference type="Pfam" id="PF12073">
    <property type="entry name" value="DUF3553"/>
    <property type="match status" value="1"/>
</dbReference>
<reference evidence="1 2" key="1">
    <citation type="submission" date="2015-12" db="EMBL/GenBank/DDBJ databases">
        <title>Nitrous oxide reduction kinetics distinguish bacteria harboring typical versus atypical NosZ.</title>
        <authorList>
            <person name="Yoon S."/>
            <person name="Nissen S."/>
            <person name="Park D."/>
            <person name="Sanford R.A."/>
            <person name="Loeffler F.E."/>
        </authorList>
    </citation>
    <scope>NUCLEOTIDE SEQUENCE [LARGE SCALE GENOMIC DNA]</scope>
    <source>
        <strain evidence="1 2">ATCC BAA-841</strain>
    </source>
</reference>
<gene>
    <name evidence="1" type="ORF">AT959_09060</name>
</gene>
<dbReference type="RefSeq" id="WP_157651260.1">
    <property type="nucleotide sequence ID" value="NZ_LODL01000019.1"/>
</dbReference>
<dbReference type="InterPro" id="IPR021938">
    <property type="entry name" value="DUF3553"/>
</dbReference>
<evidence type="ECO:0008006" key="3">
    <source>
        <dbReference type="Google" id="ProtNLM"/>
    </source>
</evidence>
<name>A0A133XIU3_9RHOO</name>
<keyword evidence="2" id="KW-1185">Reference proteome</keyword>
<dbReference type="AlphaFoldDB" id="A0A133XIU3"/>
<dbReference type="EMBL" id="LODL01000019">
    <property type="protein sequence ID" value="KXB30859.1"/>
    <property type="molecule type" value="Genomic_DNA"/>
</dbReference>